<name>A0A0E9W455_ANGAN</name>
<organism evidence="1">
    <name type="scientific">Anguilla anguilla</name>
    <name type="common">European freshwater eel</name>
    <name type="synonym">Muraena anguilla</name>
    <dbReference type="NCBI Taxonomy" id="7936"/>
    <lineage>
        <taxon>Eukaryota</taxon>
        <taxon>Metazoa</taxon>
        <taxon>Chordata</taxon>
        <taxon>Craniata</taxon>
        <taxon>Vertebrata</taxon>
        <taxon>Euteleostomi</taxon>
        <taxon>Actinopterygii</taxon>
        <taxon>Neopterygii</taxon>
        <taxon>Teleostei</taxon>
        <taxon>Anguilliformes</taxon>
        <taxon>Anguillidae</taxon>
        <taxon>Anguilla</taxon>
    </lineage>
</organism>
<reference evidence="1" key="1">
    <citation type="submission" date="2014-11" db="EMBL/GenBank/DDBJ databases">
        <authorList>
            <person name="Amaro Gonzalez C."/>
        </authorList>
    </citation>
    <scope>NUCLEOTIDE SEQUENCE</scope>
</reference>
<sequence>MPAKTSQRNCNVIRLCAHVTVYHMHTWSLLHYIQLRVTRSSVKVSEQVSACTYTYTFGKYCKANQRLR</sequence>
<dbReference type="AlphaFoldDB" id="A0A0E9W455"/>
<reference evidence="1" key="2">
    <citation type="journal article" date="2015" name="Fish Shellfish Immunol.">
        <title>Early steps in the European eel (Anguilla anguilla)-Vibrio vulnificus interaction in the gills: Role of the RtxA13 toxin.</title>
        <authorList>
            <person name="Callol A."/>
            <person name="Pajuelo D."/>
            <person name="Ebbesson L."/>
            <person name="Teles M."/>
            <person name="MacKenzie S."/>
            <person name="Amaro C."/>
        </authorList>
    </citation>
    <scope>NUCLEOTIDE SEQUENCE</scope>
</reference>
<dbReference type="EMBL" id="GBXM01024232">
    <property type="protein sequence ID" value="JAH84345.1"/>
    <property type="molecule type" value="Transcribed_RNA"/>
</dbReference>
<proteinExistence type="predicted"/>
<accession>A0A0E9W455</accession>
<evidence type="ECO:0000313" key="1">
    <source>
        <dbReference type="EMBL" id="JAH84345.1"/>
    </source>
</evidence>
<protein>
    <submittedName>
        <fullName evidence="1">Uncharacterized protein</fullName>
    </submittedName>
</protein>